<feature type="signal peptide" evidence="1">
    <location>
        <begin position="1"/>
        <end position="44"/>
    </location>
</feature>
<dbReference type="Proteomes" id="UP000324324">
    <property type="component" value="Unassembled WGS sequence"/>
</dbReference>
<proteinExistence type="predicted"/>
<keyword evidence="4" id="KW-1185">Reference proteome</keyword>
<dbReference type="AlphaFoldDB" id="A0A5M8A8N0"/>
<evidence type="ECO:0000256" key="1">
    <source>
        <dbReference type="SAM" id="SignalP"/>
    </source>
</evidence>
<organism evidence="3 4">
    <name type="scientific">Cupriavidus cauae</name>
    <dbReference type="NCBI Taxonomy" id="2608999"/>
    <lineage>
        <taxon>Bacteria</taxon>
        <taxon>Pseudomonadati</taxon>
        <taxon>Pseudomonadota</taxon>
        <taxon>Betaproteobacteria</taxon>
        <taxon>Burkholderiales</taxon>
        <taxon>Burkholderiaceae</taxon>
        <taxon>Cupriavidus</taxon>
    </lineage>
</organism>
<dbReference type="EMBL" id="VWRN01000050">
    <property type="protein sequence ID" value="KAA6119573.1"/>
    <property type="molecule type" value="Genomic_DNA"/>
</dbReference>
<dbReference type="InterPro" id="IPR011050">
    <property type="entry name" value="Pectin_lyase_fold/virulence"/>
</dbReference>
<gene>
    <name evidence="3" type="ORF">F1599_18910</name>
</gene>
<dbReference type="InterPro" id="IPR024535">
    <property type="entry name" value="RHGA/B-epi-like_pectate_lyase"/>
</dbReference>
<evidence type="ECO:0000313" key="4">
    <source>
        <dbReference type="Proteomes" id="UP000324324"/>
    </source>
</evidence>
<name>A0A5M8A8N0_9BURK</name>
<protein>
    <recommendedName>
        <fullName evidence="2">Rhamnogalacturonase A/B/Epimerase-like pectate lyase domain-containing protein</fullName>
    </recommendedName>
</protein>
<accession>A0A5M8A8N0</accession>
<dbReference type="Gene3D" id="2.160.20.10">
    <property type="entry name" value="Single-stranded right-handed beta-helix, Pectin lyase-like"/>
    <property type="match status" value="1"/>
</dbReference>
<dbReference type="SUPFAM" id="SSF51126">
    <property type="entry name" value="Pectin lyase-like"/>
    <property type="match status" value="2"/>
</dbReference>
<reference evidence="3 4" key="1">
    <citation type="submission" date="2019-09" db="EMBL/GenBank/DDBJ databases">
        <title>Isolation of a novel species in the genus Cupriavidus from patients with sepsis using whole genome sequencing.</title>
        <authorList>
            <person name="Kweon O.J."/>
            <person name="Lee M.-K."/>
        </authorList>
    </citation>
    <scope>NUCLEOTIDE SEQUENCE [LARGE SCALE GENOMIC DNA]</scope>
    <source>
        <strain evidence="3 4">MKL-01</strain>
    </source>
</reference>
<comment type="caution">
    <text evidence="3">The sequence shown here is derived from an EMBL/GenBank/DDBJ whole genome shotgun (WGS) entry which is preliminary data.</text>
</comment>
<evidence type="ECO:0000259" key="2">
    <source>
        <dbReference type="Pfam" id="PF12708"/>
    </source>
</evidence>
<sequence>MGAVLPWPSVRQTQPGGAMKPAFRFRQRLLTAALALFGCWQAVAGGAEARGASAPAVAAGTPVAPITEAGTLSGCANPMIGRNGDTGSGKRAVFVDVNRMRPDIDPVYEKNAIFWTSRENRPGQSVLMSGAFTANRKTVRLAALTSGMTDWRSAVRASAITVPAVNLSSTGLTFTIPANLKYGPYAYRIEDQDRAVPALEGIVNRPEIQWILGTPDTDSSLEAPAHELVNCGAEAGGKLRLFGKNFNGSKEAYLQSADNRLYPLTVEHADDTALVAAVPADMAPGPYHVWIGSPKKDLTAALPVPIRIQPAPKAPAVVACPGLAGDGVTDNAPALQACLDKNRSNGVRTVFKLPAGQFAISRTIALRRHQYLVGESEDATTLLGKANSAAATPASWITGDSHFGIASLTLRGPHRETMLRAADLGSDPRTHGHILIQRVNFVVSADYTNGAESAQLIKISGPDLRIVNSTLSSRKTLSIDYGDGVLIAGNRATKGDYGIANSQNVVVTKNLFGAQDEINEGVVIGASRPMISGTTANATRNFYLGYNLFRNMTYTPTNQFFTTDGGGGAYLGRLAASSASTVTLARDPNWDMVGTSNPENVLMSIVAGTGVGQYRHLKSIKGRVMELATPWDVVPDSSSVINITTGYLRITVSHNEFRNMHGRALNSILFFGGVFDSVIDHNYNMNAGDGIAIAAYGPYGDNTYLPTFNIDCLDNTVAEDGDPVFVMRTAARNVTRGLAVQGMPGATLSGILVRGNRVASPGMIFFPNSFKDNYSVLVEQNQARVEPWFGGSSGPPGAMIRNNRP</sequence>
<feature type="domain" description="Rhamnogalacturonase A/B/Epimerase-like pectate lyase" evidence="2">
    <location>
        <begin position="322"/>
        <end position="512"/>
    </location>
</feature>
<dbReference type="InterPro" id="IPR012334">
    <property type="entry name" value="Pectin_lyas_fold"/>
</dbReference>
<keyword evidence="1" id="KW-0732">Signal</keyword>
<feature type="chain" id="PRO_5024394549" description="Rhamnogalacturonase A/B/Epimerase-like pectate lyase domain-containing protein" evidence="1">
    <location>
        <begin position="45"/>
        <end position="805"/>
    </location>
</feature>
<dbReference type="Pfam" id="PF12708">
    <property type="entry name" value="Pect-lyase_RHGA_epim"/>
    <property type="match status" value="1"/>
</dbReference>
<evidence type="ECO:0000313" key="3">
    <source>
        <dbReference type="EMBL" id="KAA6119573.1"/>
    </source>
</evidence>